<feature type="transmembrane region" description="Helical" evidence="1">
    <location>
        <begin position="7"/>
        <end position="29"/>
    </location>
</feature>
<gene>
    <name evidence="2" type="ORF">AAG570_003711</name>
</gene>
<reference evidence="2 3" key="1">
    <citation type="submission" date="2024-07" db="EMBL/GenBank/DDBJ databases">
        <title>Chromosome-level genome assembly of the water stick insect Ranatra chinensis (Heteroptera: Nepidae).</title>
        <authorList>
            <person name="Liu X."/>
        </authorList>
    </citation>
    <scope>NUCLEOTIDE SEQUENCE [LARGE SCALE GENOMIC DNA]</scope>
    <source>
        <strain evidence="2">Cailab_2021Rc</strain>
        <tissue evidence="2">Muscle</tissue>
    </source>
</reference>
<dbReference type="EMBL" id="JBFDAA010000014">
    <property type="protein sequence ID" value="KAL1122306.1"/>
    <property type="molecule type" value="Genomic_DNA"/>
</dbReference>
<dbReference type="Proteomes" id="UP001558652">
    <property type="component" value="Unassembled WGS sequence"/>
</dbReference>
<feature type="transmembrane region" description="Helical" evidence="1">
    <location>
        <begin position="109"/>
        <end position="128"/>
    </location>
</feature>
<dbReference type="AlphaFoldDB" id="A0ABD0Y4E8"/>
<protein>
    <submittedName>
        <fullName evidence="2">Uncharacterized protein</fullName>
    </submittedName>
</protein>
<evidence type="ECO:0000313" key="3">
    <source>
        <dbReference type="Proteomes" id="UP001558652"/>
    </source>
</evidence>
<keyword evidence="1" id="KW-0812">Transmembrane</keyword>
<dbReference type="InterPro" id="IPR032751">
    <property type="entry name" value="Fuseless"/>
</dbReference>
<dbReference type="Pfam" id="PF15993">
    <property type="entry name" value="Fuseless"/>
    <property type="match status" value="1"/>
</dbReference>
<dbReference type="PANTHER" id="PTHR35270:SF2">
    <property type="entry name" value="FUSELESS, ISOFORM A"/>
    <property type="match status" value="1"/>
</dbReference>
<keyword evidence="1" id="KW-1133">Transmembrane helix</keyword>
<sequence length="167" mass="18790">MVTANGTLLKIVDMIISAVVVGPLVIAFWRGIWEFMNYNSKWFPPEWTLFISVTLHLAFILAQDATLGAPWHNSAGCHVVSRMYIYCGGLMIVTEWRSLWVLLDQKIGLDINLIVAMTTFSVSVLILMKAICNIIAAPYCIGVDHDTKAIYPYMTMFRTRVSTISIL</sequence>
<feature type="transmembrane region" description="Helical" evidence="1">
    <location>
        <begin position="49"/>
        <end position="71"/>
    </location>
</feature>
<keyword evidence="3" id="KW-1185">Reference proteome</keyword>
<dbReference type="PANTHER" id="PTHR35270">
    <property type="entry name" value="FUSELESS, ISOFORM A"/>
    <property type="match status" value="1"/>
</dbReference>
<evidence type="ECO:0000256" key="1">
    <source>
        <dbReference type="SAM" id="Phobius"/>
    </source>
</evidence>
<evidence type="ECO:0000313" key="2">
    <source>
        <dbReference type="EMBL" id="KAL1122306.1"/>
    </source>
</evidence>
<feature type="transmembrane region" description="Helical" evidence="1">
    <location>
        <begin position="83"/>
        <end position="103"/>
    </location>
</feature>
<proteinExistence type="predicted"/>
<accession>A0ABD0Y4E8</accession>
<organism evidence="2 3">
    <name type="scientific">Ranatra chinensis</name>
    <dbReference type="NCBI Taxonomy" id="642074"/>
    <lineage>
        <taxon>Eukaryota</taxon>
        <taxon>Metazoa</taxon>
        <taxon>Ecdysozoa</taxon>
        <taxon>Arthropoda</taxon>
        <taxon>Hexapoda</taxon>
        <taxon>Insecta</taxon>
        <taxon>Pterygota</taxon>
        <taxon>Neoptera</taxon>
        <taxon>Paraneoptera</taxon>
        <taxon>Hemiptera</taxon>
        <taxon>Heteroptera</taxon>
        <taxon>Panheteroptera</taxon>
        <taxon>Nepomorpha</taxon>
        <taxon>Nepidae</taxon>
        <taxon>Ranatrinae</taxon>
        <taxon>Ranatra</taxon>
    </lineage>
</organism>
<comment type="caution">
    <text evidence="2">The sequence shown here is derived from an EMBL/GenBank/DDBJ whole genome shotgun (WGS) entry which is preliminary data.</text>
</comment>
<name>A0ABD0Y4E8_9HEMI</name>
<keyword evidence="1" id="KW-0472">Membrane</keyword>